<dbReference type="EMBL" id="JAIWYP010000008">
    <property type="protein sequence ID" value="KAH3787736.1"/>
    <property type="molecule type" value="Genomic_DNA"/>
</dbReference>
<sequence>MSLSLSESSTLLKVSVAYHFLLVRVTMPASSICASRESLRVSTCLVLAVLNSSTSDDSGS</sequence>
<evidence type="ECO:0000313" key="1">
    <source>
        <dbReference type="EMBL" id="KAH3787736.1"/>
    </source>
</evidence>
<organism evidence="1 2">
    <name type="scientific">Dreissena polymorpha</name>
    <name type="common">Zebra mussel</name>
    <name type="synonym">Mytilus polymorpha</name>
    <dbReference type="NCBI Taxonomy" id="45954"/>
    <lineage>
        <taxon>Eukaryota</taxon>
        <taxon>Metazoa</taxon>
        <taxon>Spiralia</taxon>
        <taxon>Lophotrochozoa</taxon>
        <taxon>Mollusca</taxon>
        <taxon>Bivalvia</taxon>
        <taxon>Autobranchia</taxon>
        <taxon>Heteroconchia</taxon>
        <taxon>Euheterodonta</taxon>
        <taxon>Imparidentia</taxon>
        <taxon>Neoheterodontei</taxon>
        <taxon>Myida</taxon>
        <taxon>Dreissenoidea</taxon>
        <taxon>Dreissenidae</taxon>
        <taxon>Dreissena</taxon>
    </lineage>
</organism>
<reference evidence="1" key="1">
    <citation type="journal article" date="2019" name="bioRxiv">
        <title>The Genome of the Zebra Mussel, Dreissena polymorpha: A Resource for Invasive Species Research.</title>
        <authorList>
            <person name="McCartney M.A."/>
            <person name="Auch B."/>
            <person name="Kono T."/>
            <person name="Mallez S."/>
            <person name="Zhang Y."/>
            <person name="Obille A."/>
            <person name="Becker A."/>
            <person name="Abrahante J.E."/>
            <person name="Garbe J."/>
            <person name="Badalamenti J.P."/>
            <person name="Herman A."/>
            <person name="Mangelson H."/>
            <person name="Liachko I."/>
            <person name="Sullivan S."/>
            <person name="Sone E.D."/>
            <person name="Koren S."/>
            <person name="Silverstein K.A.T."/>
            <person name="Beckman K.B."/>
            <person name="Gohl D.M."/>
        </authorList>
    </citation>
    <scope>NUCLEOTIDE SEQUENCE</scope>
    <source>
        <strain evidence="1">Duluth1</strain>
        <tissue evidence="1">Whole animal</tissue>
    </source>
</reference>
<comment type="caution">
    <text evidence="1">The sequence shown here is derived from an EMBL/GenBank/DDBJ whole genome shotgun (WGS) entry which is preliminary data.</text>
</comment>
<evidence type="ECO:0000313" key="2">
    <source>
        <dbReference type="Proteomes" id="UP000828390"/>
    </source>
</evidence>
<dbReference type="Proteomes" id="UP000828390">
    <property type="component" value="Unassembled WGS sequence"/>
</dbReference>
<reference evidence="1" key="2">
    <citation type="submission" date="2020-11" db="EMBL/GenBank/DDBJ databases">
        <authorList>
            <person name="McCartney M.A."/>
            <person name="Auch B."/>
            <person name="Kono T."/>
            <person name="Mallez S."/>
            <person name="Becker A."/>
            <person name="Gohl D.M."/>
            <person name="Silverstein K.A.T."/>
            <person name="Koren S."/>
            <person name="Bechman K.B."/>
            <person name="Herman A."/>
            <person name="Abrahante J.E."/>
            <person name="Garbe J."/>
        </authorList>
    </citation>
    <scope>NUCLEOTIDE SEQUENCE</scope>
    <source>
        <strain evidence="1">Duluth1</strain>
        <tissue evidence="1">Whole animal</tissue>
    </source>
</reference>
<proteinExistence type="predicted"/>
<gene>
    <name evidence="1" type="ORF">DPMN_165864</name>
</gene>
<keyword evidence="2" id="KW-1185">Reference proteome</keyword>
<dbReference type="AlphaFoldDB" id="A0A9D4F0I0"/>
<protein>
    <submittedName>
        <fullName evidence="1">Uncharacterized protein</fullName>
    </submittedName>
</protein>
<name>A0A9D4F0I0_DREPO</name>
<accession>A0A9D4F0I0</accession>